<organism evidence="2 3">
    <name type="scientific">Paramecium sonneborni</name>
    <dbReference type="NCBI Taxonomy" id="65129"/>
    <lineage>
        <taxon>Eukaryota</taxon>
        <taxon>Sar</taxon>
        <taxon>Alveolata</taxon>
        <taxon>Ciliophora</taxon>
        <taxon>Intramacronucleata</taxon>
        <taxon>Oligohymenophorea</taxon>
        <taxon>Peniculida</taxon>
        <taxon>Parameciidae</taxon>
        <taxon>Paramecium</taxon>
    </lineage>
</organism>
<dbReference type="PANTHER" id="PTHR33706">
    <property type="entry name" value="MORN VARIANT REPEAT PROTEIN"/>
    <property type="match status" value="1"/>
</dbReference>
<evidence type="ECO:0000313" key="2">
    <source>
        <dbReference type="EMBL" id="CAD8125163.1"/>
    </source>
</evidence>
<name>A0A8S1RCU4_9CILI</name>
<evidence type="ECO:0000313" key="3">
    <source>
        <dbReference type="Proteomes" id="UP000692954"/>
    </source>
</evidence>
<proteinExistence type="predicted"/>
<evidence type="ECO:0000256" key="1">
    <source>
        <dbReference type="SAM" id="MobiDB-lite"/>
    </source>
</evidence>
<reference evidence="2" key="1">
    <citation type="submission" date="2021-01" db="EMBL/GenBank/DDBJ databases">
        <authorList>
            <consortium name="Genoscope - CEA"/>
            <person name="William W."/>
        </authorList>
    </citation>
    <scope>NUCLEOTIDE SEQUENCE</scope>
</reference>
<dbReference type="Proteomes" id="UP000692954">
    <property type="component" value="Unassembled WGS sequence"/>
</dbReference>
<feature type="region of interest" description="Disordered" evidence="1">
    <location>
        <begin position="686"/>
        <end position="705"/>
    </location>
</feature>
<comment type="caution">
    <text evidence="2">The sequence shown here is derived from an EMBL/GenBank/DDBJ whole genome shotgun (WGS) entry which is preliminary data.</text>
</comment>
<dbReference type="OrthoDB" id="5981048at2759"/>
<dbReference type="PANTHER" id="PTHR33706:SF1">
    <property type="entry name" value="TPR REPEAT PROTEIN"/>
    <property type="match status" value="1"/>
</dbReference>
<sequence length="712" mass="83844">MQNELICQKHPHNQITLICTEDDEFHSCQRRLCSDCIHLHGGDASKLIPIQQFNDHIKLKQEKLEHYFLVSKRNFFKQYDDIEKKLKDYLENTRNSAEAIFNELILENLHFKELISSCRTSDLNEIFQGKKFDTWKSLINSIVDKLSTTNLLIGDNLQQLISKHNDEVSQIFWQEKVQIYDGFQMKKNKKIKTKFLVKFNRNHEIIYIHDGEILKKLKFYNLTYQPEIVSNLEIIQHFNYFSGGVRNNYNIGKQYVYWKGQVQEGVFGEYSMEGKKVGLWKIPIQNFWDEALIFMVGEYVNDQRNGQWDYIFEEQDNNNVLKIKSRRNGGWYNQQGLKDGNWLELSEISDNHDIIFYEGNYQNGKKFGGWKMSQDNDYKGSFNNQGQKIGKWYEMNDFSFLDIKISCSGNYENGVKIGKWQSFYCNEIIGEGEYTNDGLKQGEWKDFWEGFSRECQVVMQGQYENNKKINEWTIFYKRNPDQKYEKIGGGIYDQNGMKTGEWIDLSDNFNCFGEVFHQGKYKNNKKIGRWITKLDSLSLKEIGGGQYIQDGVKDGEWTEVSDDYSQFNQVTFKGVYKIGQKNGLWKSFLEEKEIGCGSYNQKGLKNGYWIDLCNQFYIDAQIIYCGDYQNGIKNGKWNIMYKTKNQNEFEQIGGGDYQNGQKEGDWTDVDSDFRCTYQVTHTGKYSNGRKNGQFQKKERKPNKMDQGFILCD</sequence>
<dbReference type="EMBL" id="CAJJDN010000156">
    <property type="protein sequence ID" value="CAD8125163.1"/>
    <property type="molecule type" value="Genomic_DNA"/>
</dbReference>
<keyword evidence="3" id="KW-1185">Reference proteome</keyword>
<gene>
    <name evidence="2" type="ORF">PSON_ATCC_30995.1.T1560126</name>
</gene>
<protein>
    <submittedName>
        <fullName evidence="2">Uncharacterized protein</fullName>
    </submittedName>
</protein>
<accession>A0A8S1RCU4</accession>
<dbReference type="AlphaFoldDB" id="A0A8S1RCU4"/>